<evidence type="ECO:0000259" key="1">
    <source>
        <dbReference type="Pfam" id="PF07727"/>
    </source>
</evidence>
<feature type="domain" description="Reverse transcriptase Ty1/copia-type" evidence="1">
    <location>
        <begin position="23"/>
        <end position="106"/>
    </location>
</feature>
<evidence type="ECO:0000313" key="3">
    <source>
        <dbReference type="Proteomes" id="UP001151760"/>
    </source>
</evidence>
<sequence>MSTISPIPKSYTLTIKDPNWQRVDYEETFFPVVKPTSIRTVLSLAISQHWHVHLADVKNAFLHDSLSEIVHMHQPPGFQDLRRPDHVKLLQRSLYGLKYAPPLGRHMEEIHVTWTQFEKKQDKIATLQEEDEELAYSAWRRRHKSL</sequence>
<name>A0ABQ4ZGJ8_9ASTR</name>
<protein>
    <submittedName>
        <fullName evidence="2">Ribonuclease H-like domain-containing protein</fullName>
    </submittedName>
</protein>
<dbReference type="Proteomes" id="UP001151760">
    <property type="component" value="Unassembled WGS sequence"/>
</dbReference>
<dbReference type="Pfam" id="PF07727">
    <property type="entry name" value="RVT_2"/>
    <property type="match status" value="1"/>
</dbReference>
<reference evidence="2" key="2">
    <citation type="submission" date="2022-01" db="EMBL/GenBank/DDBJ databases">
        <authorList>
            <person name="Yamashiro T."/>
            <person name="Shiraishi A."/>
            <person name="Satake H."/>
            <person name="Nakayama K."/>
        </authorList>
    </citation>
    <scope>NUCLEOTIDE SEQUENCE</scope>
</reference>
<gene>
    <name evidence="2" type="ORF">Tco_0771502</name>
</gene>
<accession>A0ABQ4ZGJ8</accession>
<keyword evidence="3" id="KW-1185">Reference proteome</keyword>
<comment type="caution">
    <text evidence="2">The sequence shown here is derived from an EMBL/GenBank/DDBJ whole genome shotgun (WGS) entry which is preliminary data.</text>
</comment>
<dbReference type="EMBL" id="BQNB010011306">
    <property type="protein sequence ID" value="GJS88866.1"/>
    <property type="molecule type" value="Genomic_DNA"/>
</dbReference>
<reference evidence="2" key="1">
    <citation type="journal article" date="2022" name="Int. J. Mol. Sci.">
        <title>Draft Genome of Tanacetum Coccineum: Genomic Comparison of Closely Related Tanacetum-Family Plants.</title>
        <authorList>
            <person name="Yamashiro T."/>
            <person name="Shiraishi A."/>
            <person name="Nakayama K."/>
            <person name="Satake H."/>
        </authorList>
    </citation>
    <scope>NUCLEOTIDE SEQUENCE</scope>
</reference>
<proteinExistence type="predicted"/>
<dbReference type="InterPro" id="IPR013103">
    <property type="entry name" value="RVT_2"/>
</dbReference>
<organism evidence="2 3">
    <name type="scientific">Tanacetum coccineum</name>
    <dbReference type="NCBI Taxonomy" id="301880"/>
    <lineage>
        <taxon>Eukaryota</taxon>
        <taxon>Viridiplantae</taxon>
        <taxon>Streptophyta</taxon>
        <taxon>Embryophyta</taxon>
        <taxon>Tracheophyta</taxon>
        <taxon>Spermatophyta</taxon>
        <taxon>Magnoliopsida</taxon>
        <taxon>eudicotyledons</taxon>
        <taxon>Gunneridae</taxon>
        <taxon>Pentapetalae</taxon>
        <taxon>asterids</taxon>
        <taxon>campanulids</taxon>
        <taxon>Asterales</taxon>
        <taxon>Asteraceae</taxon>
        <taxon>Asteroideae</taxon>
        <taxon>Anthemideae</taxon>
        <taxon>Anthemidinae</taxon>
        <taxon>Tanacetum</taxon>
    </lineage>
</organism>
<evidence type="ECO:0000313" key="2">
    <source>
        <dbReference type="EMBL" id="GJS88866.1"/>
    </source>
</evidence>